<dbReference type="STRING" id="37625.SAMN05660420_01808"/>
<protein>
    <recommendedName>
        <fullName evidence="3">DUF3795 domain-containing protein</fullName>
    </recommendedName>
</protein>
<evidence type="ECO:0008006" key="3">
    <source>
        <dbReference type="Google" id="ProtNLM"/>
    </source>
</evidence>
<name>A0A1H4AF35_9BACT</name>
<evidence type="ECO:0000313" key="1">
    <source>
        <dbReference type="EMBL" id="SEA34507.1"/>
    </source>
</evidence>
<dbReference type="AlphaFoldDB" id="A0A1H4AF35"/>
<accession>A0A1H4AF35</accession>
<proteinExistence type="predicted"/>
<gene>
    <name evidence="1" type="ORF">SAMN05660420_01808</name>
</gene>
<organism evidence="1 2">
    <name type="scientific">Desulfuromusa kysingii</name>
    <dbReference type="NCBI Taxonomy" id="37625"/>
    <lineage>
        <taxon>Bacteria</taxon>
        <taxon>Pseudomonadati</taxon>
        <taxon>Thermodesulfobacteriota</taxon>
        <taxon>Desulfuromonadia</taxon>
        <taxon>Desulfuromonadales</taxon>
        <taxon>Geopsychrobacteraceae</taxon>
        <taxon>Desulfuromusa</taxon>
    </lineage>
</organism>
<keyword evidence="2" id="KW-1185">Reference proteome</keyword>
<dbReference type="OrthoDB" id="9803966at2"/>
<evidence type="ECO:0000313" key="2">
    <source>
        <dbReference type="Proteomes" id="UP000199409"/>
    </source>
</evidence>
<dbReference type="Proteomes" id="UP000199409">
    <property type="component" value="Unassembled WGS sequence"/>
</dbReference>
<dbReference type="EMBL" id="FNQN01000005">
    <property type="protein sequence ID" value="SEA34507.1"/>
    <property type="molecule type" value="Genomic_DNA"/>
</dbReference>
<reference evidence="1 2" key="1">
    <citation type="submission" date="2016-10" db="EMBL/GenBank/DDBJ databases">
        <authorList>
            <person name="de Groot N.N."/>
        </authorList>
    </citation>
    <scope>NUCLEOTIDE SEQUENCE [LARGE SCALE GENOMIC DNA]</scope>
    <source>
        <strain evidence="1 2">DSM 7343</strain>
    </source>
</reference>
<dbReference type="RefSeq" id="WP_092347097.1">
    <property type="nucleotide sequence ID" value="NZ_FNQN01000005.1"/>
</dbReference>
<sequence>MDVKQMTAPCGLPCWACAYHKDNITDELAQQTAAGIGLAVEEVPCDGCRSERGCSFENALTDCTGCATKNCVEEKELHNCSECNEFPCEYLMPVVDMADRAPHNTKLYNLSRIKLIGIEAWGEEAAMIQQKYFMGKFAYGKDPELL</sequence>
<dbReference type="InterPro" id="IPR024227">
    <property type="entry name" value="DUF3795"/>
</dbReference>
<dbReference type="Pfam" id="PF12675">
    <property type="entry name" value="DUF3795"/>
    <property type="match status" value="1"/>
</dbReference>